<gene>
    <name evidence="1" type="ORF">GCM10008957_49560</name>
</gene>
<dbReference type="Proteomes" id="UP000603865">
    <property type="component" value="Unassembled WGS sequence"/>
</dbReference>
<dbReference type="EMBL" id="BMQL01000059">
    <property type="protein sequence ID" value="GGR33373.1"/>
    <property type="molecule type" value="Genomic_DNA"/>
</dbReference>
<organism evidence="1 2">
    <name type="scientific">Deinococcus ruber</name>
    <dbReference type="NCBI Taxonomy" id="1848197"/>
    <lineage>
        <taxon>Bacteria</taxon>
        <taxon>Thermotogati</taxon>
        <taxon>Deinococcota</taxon>
        <taxon>Deinococci</taxon>
        <taxon>Deinococcales</taxon>
        <taxon>Deinococcaceae</taxon>
        <taxon>Deinococcus</taxon>
    </lineage>
</organism>
<reference evidence="1" key="1">
    <citation type="journal article" date="2014" name="Int. J. Syst. Evol. Microbiol.">
        <title>Complete genome sequence of Corynebacterium casei LMG S-19264T (=DSM 44701T), isolated from a smear-ripened cheese.</title>
        <authorList>
            <consortium name="US DOE Joint Genome Institute (JGI-PGF)"/>
            <person name="Walter F."/>
            <person name="Albersmeier A."/>
            <person name="Kalinowski J."/>
            <person name="Ruckert C."/>
        </authorList>
    </citation>
    <scope>NUCLEOTIDE SEQUENCE</scope>
    <source>
        <strain evidence="1">JCM 31311</strain>
    </source>
</reference>
<accession>A0A918FF12</accession>
<evidence type="ECO:0000313" key="1">
    <source>
        <dbReference type="EMBL" id="GGR33373.1"/>
    </source>
</evidence>
<protein>
    <submittedName>
        <fullName evidence="1">Uncharacterized protein</fullName>
    </submittedName>
</protein>
<reference evidence="1" key="2">
    <citation type="submission" date="2020-09" db="EMBL/GenBank/DDBJ databases">
        <authorList>
            <person name="Sun Q."/>
            <person name="Ohkuma M."/>
        </authorList>
    </citation>
    <scope>NUCLEOTIDE SEQUENCE</scope>
    <source>
        <strain evidence="1">JCM 31311</strain>
    </source>
</reference>
<keyword evidence="2" id="KW-1185">Reference proteome</keyword>
<name>A0A918FF12_9DEIO</name>
<dbReference type="AlphaFoldDB" id="A0A918FF12"/>
<proteinExistence type="predicted"/>
<comment type="caution">
    <text evidence="1">The sequence shown here is derived from an EMBL/GenBank/DDBJ whole genome shotgun (WGS) entry which is preliminary data.</text>
</comment>
<sequence length="97" mass="10678">MVGEAQLRAQQPRWGLWLPDEEAYGRLQLGAEQEPATELLEGELPLLFTIASSRVSISQAGELKRRTLRVLEDGAAWERPAGSEYTLSLMLVQGGIA</sequence>
<evidence type="ECO:0000313" key="2">
    <source>
        <dbReference type="Proteomes" id="UP000603865"/>
    </source>
</evidence>